<dbReference type="GO" id="GO:0000287">
    <property type="term" value="F:magnesium ion binding"/>
    <property type="evidence" value="ECO:0007669"/>
    <property type="project" value="InterPro"/>
</dbReference>
<dbReference type="NCBIfam" id="TIGR00576">
    <property type="entry name" value="dut"/>
    <property type="match status" value="1"/>
</dbReference>
<dbReference type="EMBL" id="PEBX01000028">
    <property type="protein sequence ID" value="PTQ56459.1"/>
    <property type="molecule type" value="Genomic_DNA"/>
</dbReference>
<evidence type="ECO:0000256" key="3">
    <source>
        <dbReference type="ARBA" id="ARBA00022801"/>
    </source>
</evidence>
<keyword evidence="3 7" id="KW-0378">Hydrolase</keyword>
<dbReference type="CDD" id="cd07557">
    <property type="entry name" value="trimeric_dUTPase"/>
    <property type="match status" value="1"/>
</dbReference>
<dbReference type="EC" id="3.6.1.23" evidence="2"/>
<proteinExistence type="inferred from homology"/>
<evidence type="ECO:0000256" key="2">
    <source>
        <dbReference type="ARBA" id="ARBA00012379"/>
    </source>
</evidence>
<comment type="similarity">
    <text evidence="1">Belongs to the dUTPase family.</text>
</comment>
<evidence type="ECO:0000256" key="1">
    <source>
        <dbReference type="ARBA" id="ARBA00006581"/>
    </source>
</evidence>
<accession>A0A2R6Y196</accession>
<dbReference type="GO" id="GO:0046081">
    <property type="term" value="P:dUTP catabolic process"/>
    <property type="evidence" value="ECO:0007669"/>
    <property type="project" value="InterPro"/>
</dbReference>
<evidence type="ECO:0000313" key="8">
    <source>
        <dbReference type="Proteomes" id="UP000244338"/>
    </source>
</evidence>
<dbReference type="InterPro" id="IPR033704">
    <property type="entry name" value="dUTPase_trimeric"/>
</dbReference>
<comment type="catalytic activity">
    <reaction evidence="5">
        <text>dUTP + H2O = dUMP + diphosphate + H(+)</text>
        <dbReference type="Rhea" id="RHEA:10248"/>
        <dbReference type="ChEBI" id="CHEBI:15377"/>
        <dbReference type="ChEBI" id="CHEBI:15378"/>
        <dbReference type="ChEBI" id="CHEBI:33019"/>
        <dbReference type="ChEBI" id="CHEBI:61555"/>
        <dbReference type="ChEBI" id="CHEBI:246422"/>
        <dbReference type="EC" id="3.6.1.23"/>
    </reaction>
</comment>
<evidence type="ECO:0000256" key="4">
    <source>
        <dbReference type="ARBA" id="ARBA00023080"/>
    </source>
</evidence>
<reference evidence="8" key="1">
    <citation type="journal article" date="2018" name="Sci. Rep.">
        <title>Lignite coal burning seam in the remote Altai Mountains harbors a hydrogen-driven thermophilic microbial community.</title>
        <authorList>
            <person name="Kadnikov V.V."/>
            <person name="Mardanov A.V."/>
            <person name="Ivasenko D.A."/>
            <person name="Antsiferov D.V."/>
            <person name="Beletsky A.V."/>
            <person name="Karnachuk O.V."/>
            <person name="Ravin N.V."/>
        </authorList>
    </citation>
    <scope>NUCLEOTIDE SEQUENCE [LARGE SCALE GENOMIC DNA]</scope>
</reference>
<comment type="caution">
    <text evidence="7">The sequence shown here is derived from an EMBL/GenBank/DDBJ whole genome shotgun (WGS) entry which is preliminary data.</text>
</comment>
<dbReference type="InterPro" id="IPR036157">
    <property type="entry name" value="dUTPase-like_sf"/>
</dbReference>
<gene>
    <name evidence="7" type="ORF">BSOLF_0227</name>
</gene>
<name>A0A2R6Y196_9BACL</name>
<dbReference type="PANTHER" id="PTHR11241:SF0">
    <property type="entry name" value="DEOXYURIDINE 5'-TRIPHOSPHATE NUCLEOTIDOHYDROLASE"/>
    <property type="match status" value="1"/>
</dbReference>
<dbReference type="InterPro" id="IPR008181">
    <property type="entry name" value="dUTPase"/>
</dbReference>
<evidence type="ECO:0000256" key="5">
    <source>
        <dbReference type="ARBA" id="ARBA00047686"/>
    </source>
</evidence>
<dbReference type="NCBIfam" id="NF001862">
    <property type="entry name" value="PRK00601.1"/>
    <property type="match status" value="1"/>
</dbReference>
<dbReference type="AlphaFoldDB" id="A0A2R6Y196"/>
<dbReference type="Proteomes" id="UP000244338">
    <property type="component" value="Unassembled WGS sequence"/>
</dbReference>
<dbReference type="SUPFAM" id="SSF51283">
    <property type="entry name" value="dUTPase-like"/>
    <property type="match status" value="1"/>
</dbReference>
<evidence type="ECO:0000313" key="7">
    <source>
        <dbReference type="EMBL" id="PTQ56459.1"/>
    </source>
</evidence>
<sequence length="164" mass="17836">MSEKIETCLFSLEVGVRWLRKDRSPEGRLPFYATPGAAGMDLIACLDEPVVLKSHERALIPTGLSLVLPGPHVVALVFARSGQAYKRGLTMGNGVGVIDSDYTGELKVLVINQDPEQAIEIVDGERIAQVLFMPVYRANPVWVEEAPETERGEGGFGSTGFHLT</sequence>
<protein>
    <recommendedName>
        <fullName evidence="2">dUTP diphosphatase</fullName>
        <ecNumber evidence="2">3.6.1.23</ecNumber>
    </recommendedName>
</protein>
<evidence type="ECO:0000259" key="6">
    <source>
        <dbReference type="Pfam" id="PF00692"/>
    </source>
</evidence>
<feature type="domain" description="dUTPase-like" evidence="6">
    <location>
        <begin position="28"/>
        <end position="160"/>
    </location>
</feature>
<dbReference type="GO" id="GO:0006226">
    <property type="term" value="P:dUMP biosynthetic process"/>
    <property type="evidence" value="ECO:0007669"/>
    <property type="project" value="InterPro"/>
</dbReference>
<dbReference type="Gene3D" id="2.70.40.10">
    <property type="match status" value="1"/>
</dbReference>
<organism evidence="7 8">
    <name type="scientific">Candidatus Carbonibacillus altaicus</name>
    <dbReference type="NCBI Taxonomy" id="2163959"/>
    <lineage>
        <taxon>Bacteria</taxon>
        <taxon>Bacillati</taxon>
        <taxon>Bacillota</taxon>
        <taxon>Bacilli</taxon>
        <taxon>Bacillales</taxon>
        <taxon>Candidatus Carbonibacillus</taxon>
    </lineage>
</organism>
<dbReference type="Pfam" id="PF00692">
    <property type="entry name" value="dUTPase"/>
    <property type="match status" value="1"/>
</dbReference>
<dbReference type="InterPro" id="IPR029054">
    <property type="entry name" value="dUTPase-like"/>
</dbReference>
<keyword evidence="4" id="KW-0546">Nucleotide metabolism</keyword>
<dbReference type="PANTHER" id="PTHR11241">
    <property type="entry name" value="DEOXYURIDINE 5'-TRIPHOSPHATE NUCLEOTIDOHYDROLASE"/>
    <property type="match status" value="1"/>
</dbReference>
<dbReference type="GO" id="GO:0004170">
    <property type="term" value="F:dUTP diphosphatase activity"/>
    <property type="evidence" value="ECO:0007669"/>
    <property type="project" value="UniProtKB-EC"/>
</dbReference>